<dbReference type="GO" id="GO:0007165">
    <property type="term" value="P:signal transduction"/>
    <property type="evidence" value="ECO:0000318"/>
    <property type="project" value="GO_Central"/>
</dbReference>
<keyword evidence="1" id="KW-0723">Serine/threonine-protein kinase</keyword>
<dbReference type="Pfam" id="PF07714">
    <property type="entry name" value="PK_Tyr_Ser-Thr"/>
    <property type="match status" value="1"/>
</dbReference>
<dbReference type="AlphaFoldDB" id="A0A2K3DW93"/>
<name>A0A2K3DW93_CHLRE</name>
<dbReference type="SMART" id="SM00220">
    <property type="entry name" value="S_TKc"/>
    <property type="match status" value="1"/>
</dbReference>
<dbReference type="PANTHER" id="PTHR44329:SF214">
    <property type="entry name" value="PROTEIN KINASE DOMAIN-CONTAINING PROTEIN"/>
    <property type="match status" value="1"/>
</dbReference>
<dbReference type="KEGG" id="cre:CHLRE_03g159150v5"/>
<evidence type="ECO:0000256" key="2">
    <source>
        <dbReference type="ARBA" id="ARBA00022679"/>
    </source>
</evidence>
<dbReference type="PROSITE" id="PS00108">
    <property type="entry name" value="PROTEIN_KINASE_ST"/>
    <property type="match status" value="1"/>
</dbReference>
<dbReference type="InterPro" id="IPR051681">
    <property type="entry name" value="Ser/Thr_Kinases-Pseudokinases"/>
</dbReference>
<evidence type="ECO:0000256" key="5">
    <source>
        <dbReference type="ARBA" id="ARBA00022840"/>
    </source>
</evidence>
<dbReference type="InterPro" id="IPR017441">
    <property type="entry name" value="Protein_kinase_ATP_BS"/>
</dbReference>
<dbReference type="STRING" id="3055.A0A2K3DW93"/>
<dbReference type="InterPro" id="IPR001245">
    <property type="entry name" value="Ser-Thr/Tyr_kinase_cat_dom"/>
</dbReference>
<evidence type="ECO:0000259" key="9">
    <source>
        <dbReference type="PROSITE" id="PS50011"/>
    </source>
</evidence>
<feature type="chain" id="PRO_5014343055" description="Protein kinase domain-containing protein" evidence="8">
    <location>
        <begin position="24"/>
        <end position="952"/>
    </location>
</feature>
<evidence type="ECO:0000256" key="4">
    <source>
        <dbReference type="ARBA" id="ARBA00022777"/>
    </source>
</evidence>
<protein>
    <recommendedName>
        <fullName evidence="9">Protein kinase domain-containing protein</fullName>
    </recommendedName>
</protein>
<feature type="region of interest" description="Disordered" evidence="7">
    <location>
        <begin position="287"/>
        <end position="315"/>
    </location>
</feature>
<dbReference type="GO" id="GO:0004674">
    <property type="term" value="F:protein serine/threonine kinase activity"/>
    <property type="evidence" value="ECO:0000318"/>
    <property type="project" value="GO_Central"/>
</dbReference>
<dbReference type="InterPro" id="IPR011009">
    <property type="entry name" value="Kinase-like_dom_sf"/>
</dbReference>
<dbReference type="PROSITE" id="PS00107">
    <property type="entry name" value="PROTEIN_KINASE_ATP"/>
    <property type="match status" value="1"/>
</dbReference>
<feature type="compositionally biased region" description="Low complexity" evidence="7">
    <location>
        <begin position="488"/>
        <end position="503"/>
    </location>
</feature>
<feature type="domain" description="Protein kinase" evidence="9">
    <location>
        <begin position="681"/>
        <end position="952"/>
    </location>
</feature>
<feature type="compositionally biased region" description="Polar residues" evidence="7">
    <location>
        <begin position="379"/>
        <end position="390"/>
    </location>
</feature>
<keyword evidence="8" id="KW-0732">Signal</keyword>
<evidence type="ECO:0000256" key="3">
    <source>
        <dbReference type="ARBA" id="ARBA00022741"/>
    </source>
</evidence>
<dbReference type="InterPro" id="IPR008271">
    <property type="entry name" value="Ser/Thr_kinase_AS"/>
</dbReference>
<sequence length="952" mass="99788">MSYGAHIVLLALLSVGWRGHSQARTLSVFNPTQFVAALRDETILQMLVEAPLLALTEDVFQGVSTPIRLNRTVSVVGSPALPEPPLILLFAYQKIMLEPGSTFALVNVAIQYFVTDSPARAPNFYMFAPSKAPTLGPNSTRILMQGSMLILAVGLPFELRKQNVLSAKRPVWEPPDQQDIEWMLPDPPGKPCVNDSAAPLLDRCWFPGRDLYKDVAFAGGDVSATDSTVVPNNVTIHFINSTLVCQQLLSEECITSLGPYGCLVYTYRQLRGSPPVPISAQMAAILAQQQQQQPSVPPGFQTPSPGPAGLLDNGSSDAGGGSTAVLVGAIVGGVLGAAALVGAVGAILWYVRRRSNGATQSSRQLNDNKGQPKSAGGHANSSEPSASLQEQVAHHSGVKERARQGNCAEHVVTVSLATQGFVGNPETGVTRGSAETTCLGHEASGLQAHPSDFSGRQLNDLVVRAAPYREGLLTTNVTLVPSSSSAARAAGEGASSTTSGPTAVPLSMSLESRPGSGVRSVGVAGGVVPRTGSGGNVPAAVVSGASTTAAAATESHGTSRGTPGTVQSAAYCGGSSGAPASAGDDTSTAVPTGGFASRVATLLLERSSDALGLHFLAQGFRTSTPAGKDAAAGAAQGAAAMPVDAEAMAGMRAAGTPAAAVSLLPLPEACEEQNVQVEVVELLPIKLGKGSFGRVQEGRYRGQRVAVKQALDLHDGLSVPTGKLVASFLQEVEVMGRCDHPNICKLLAACLAPPKLCLVMELMDTSLESLIKGQMPGQLLPLPKLLHIAIQVAQGLEYLHPTVLHRDLKPANVLISDPESDTPIVKLADFGLSKIAEMTLQTANPEAGTPAYMAPECFDVNNFKLTHKMDIYAFGVLLWVMLTGEEPWKDVTLVSVAYSVHCGLRLPISHIPESRCSRKLRKLIAQCWEPTPRRRPAAAEVVKELLLVREHV</sequence>
<feature type="binding site" evidence="6">
    <location>
        <position position="708"/>
    </location>
    <ligand>
        <name>ATP</name>
        <dbReference type="ChEBI" id="CHEBI:30616"/>
    </ligand>
</feature>
<feature type="compositionally biased region" description="Polar residues" evidence="7">
    <location>
        <begin position="358"/>
        <end position="371"/>
    </location>
</feature>
<evidence type="ECO:0000313" key="10">
    <source>
        <dbReference type="EMBL" id="PNW84801.1"/>
    </source>
</evidence>
<dbReference type="PANTHER" id="PTHR44329">
    <property type="entry name" value="SERINE/THREONINE-PROTEIN KINASE TNNI3K-RELATED"/>
    <property type="match status" value="1"/>
</dbReference>
<keyword evidence="4" id="KW-0418">Kinase</keyword>
<dbReference type="GeneID" id="5723013"/>
<evidence type="ECO:0000256" key="8">
    <source>
        <dbReference type="SAM" id="SignalP"/>
    </source>
</evidence>
<organism evidence="10 11">
    <name type="scientific">Chlamydomonas reinhardtii</name>
    <name type="common">Chlamydomonas smithii</name>
    <dbReference type="NCBI Taxonomy" id="3055"/>
    <lineage>
        <taxon>Eukaryota</taxon>
        <taxon>Viridiplantae</taxon>
        <taxon>Chlorophyta</taxon>
        <taxon>core chlorophytes</taxon>
        <taxon>Chlorophyceae</taxon>
        <taxon>CS clade</taxon>
        <taxon>Chlamydomonadales</taxon>
        <taxon>Chlamydomonadaceae</taxon>
        <taxon>Chlamydomonas</taxon>
    </lineage>
</organism>
<gene>
    <name evidence="10" type="ORF">CHLRE_03g159150v5</name>
</gene>
<dbReference type="Gene3D" id="3.30.200.20">
    <property type="entry name" value="Phosphorylase Kinase, domain 1"/>
    <property type="match status" value="1"/>
</dbReference>
<feature type="region of interest" description="Disordered" evidence="7">
    <location>
        <begin position="488"/>
        <end position="535"/>
    </location>
</feature>
<keyword evidence="3 6" id="KW-0547">Nucleotide-binding</keyword>
<evidence type="ECO:0000256" key="1">
    <source>
        <dbReference type="ARBA" id="ARBA00022527"/>
    </source>
</evidence>
<reference evidence="10 11" key="1">
    <citation type="journal article" date="2007" name="Science">
        <title>The Chlamydomonas genome reveals the evolution of key animal and plant functions.</title>
        <authorList>
            <person name="Merchant S.S."/>
            <person name="Prochnik S.E."/>
            <person name="Vallon O."/>
            <person name="Harris E.H."/>
            <person name="Karpowicz S.J."/>
            <person name="Witman G.B."/>
            <person name="Terry A."/>
            <person name="Salamov A."/>
            <person name="Fritz-Laylin L.K."/>
            <person name="Marechal-Drouard L."/>
            <person name="Marshall W.F."/>
            <person name="Qu L.H."/>
            <person name="Nelson D.R."/>
            <person name="Sanderfoot A.A."/>
            <person name="Spalding M.H."/>
            <person name="Kapitonov V.V."/>
            <person name="Ren Q."/>
            <person name="Ferris P."/>
            <person name="Lindquist E."/>
            <person name="Shapiro H."/>
            <person name="Lucas S.M."/>
            <person name="Grimwood J."/>
            <person name="Schmutz J."/>
            <person name="Cardol P."/>
            <person name="Cerutti H."/>
            <person name="Chanfreau G."/>
            <person name="Chen C.L."/>
            <person name="Cognat V."/>
            <person name="Croft M.T."/>
            <person name="Dent R."/>
            <person name="Dutcher S."/>
            <person name="Fernandez E."/>
            <person name="Fukuzawa H."/>
            <person name="Gonzalez-Ballester D."/>
            <person name="Gonzalez-Halphen D."/>
            <person name="Hallmann A."/>
            <person name="Hanikenne M."/>
            <person name="Hippler M."/>
            <person name="Inwood W."/>
            <person name="Jabbari K."/>
            <person name="Kalanon M."/>
            <person name="Kuras R."/>
            <person name="Lefebvre P.A."/>
            <person name="Lemaire S.D."/>
            <person name="Lobanov A.V."/>
            <person name="Lohr M."/>
            <person name="Manuell A."/>
            <person name="Meier I."/>
            <person name="Mets L."/>
            <person name="Mittag M."/>
            <person name="Mittelmeier T."/>
            <person name="Moroney J.V."/>
            <person name="Moseley J."/>
            <person name="Napoli C."/>
            <person name="Nedelcu A.M."/>
            <person name="Niyogi K."/>
            <person name="Novoselov S.V."/>
            <person name="Paulsen I.T."/>
            <person name="Pazour G."/>
            <person name="Purton S."/>
            <person name="Ral J.P."/>
            <person name="Riano-Pachon D.M."/>
            <person name="Riekhof W."/>
            <person name="Rymarquis L."/>
            <person name="Schroda M."/>
            <person name="Stern D."/>
            <person name="Umen J."/>
            <person name="Willows R."/>
            <person name="Wilson N."/>
            <person name="Zimmer S.L."/>
            <person name="Allmer J."/>
            <person name="Balk J."/>
            <person name="Bisova K."/>
            <person name="Chen C.J."/>
            <person name="Elias M."/>
            <person name="Gendler K."/>
            <person name="Hauser C."/>
            <person name="Lamb M.R."/>
            <person name="Ledford H."/>
            <person name="Long J.C."/>
            <person name="Minagawa J."/>
            <person name="Page M.D."/>
            <person name="Pan J."/>
            <person name="Pootakham W."/>
            <person name="Roje S."/>
            <person name="Rose A."/>
            <person name="Stahlberg E."/>
            <person name="Terauchi A.M."/>
            <person name="Yang P."/>
            <person name="Ball S."/>
            <person name="Bowler C."/>
            <person name="Dieckmann C.L."/>
            <person name="Gladyshev V.N."/>
            <person name="Green P."/>
            <person name="Jorgensen R."/>
            <person name="Mayfield S."/>
            <person name="Mueller-Roeber B."/>
            <person name="Rajamani S."/>
            <person name="Sayre R.T."/>
            <person name="Brokstein P."/>
            <person name="Dubchak I."/>
            <person name="Goodstein D."/>
            <person name="Hornick L."/>
            <person name="Huang Y.W."/>
            <person name="Jhaveri J."/>
            <person name="Luo Y."/>
            <person name="Martinez D."/>
            <person name="Ngau W.C."/>
            <person name="Otillar B."/>
            <person name="Poliakov A."/>
            <person name="Porter A."/>
            <person name="Szajkowski L."/>
            <person name="Werner G."/>
            <person name="Zhou K."/>
            <person name="Grigoriev I.V."/>
            <person name="Rokhsar D.S."/>
            <person name="Grossman A.R."/>
        </authorList>
    </citation>
    <scope>NUCLEOTIDE SEQUENCE [LARGE SCALE GENOMIC DNA]</scope>
    <source>
        <strain evidence="11">CC-503</strain>
    </source>
</reference>
<dbReference type="EMBL" id="CM008964">
    <property type="protein sequence ID" value="PNW84801.1"/>
    <property type="molecule type" value="Genomic_DNA"/>
</dbReference>
<dbReference type="InParanoid" id="A0A2K3DW93"/>
<keyword evidence="2" id="KW-0808">Transferase</keyword>
<evidence type="ECO:0000313" key="11">
    <source>
        <dbReference type="Proteomes" id="UP000006906"/>
    </source>
</evidence>
<dbReference type="InterPro" id="IPR000719">
    <property type="entry name" value="Prot_kinase_dom"/>
</dbReference>
<dbReference type="RefSeq" id="XP_042925792.1">
    <property type="nucleotide sequence ID" value="XM_043060663.1"/>
</dbReference>
<proteinExistence type="predicted"/>
<keyword evidence="11" id="KW-1185">Reference proteome</keyword>
<dbReference type="Gramene" id="PNW84801">
    <property type="protein sequence ID" value="PNW84801"/>
    <property type="gene ID" value="CHLRE_03g159150v5"/>
</dbReference>
<dbReference type="PROSITE" id="PS50011">
    <property type="entry name" value="PROTEIN_KINASE_DOM"/>
    <property type="match status" value="1"/>
</dbReference>
<feature type="signal peptide" evidence="8">
    <location>
        <begin position="1"/>
        <end position="23"/>
    </location>
</feature>
<dbReference type="CDD" id="cd13999">
    <property type="entry name" value="STKc_MAP3K-like"/>
    <property type="match status" value="1"/>
</dbReference>
<dbReference type="OrthoDB" id="536504at2759"/>
<feature type="compositionally biased region" description="Low complexity" evidence="7">
    <location>
        <begin position="512"/>
        <end position="530"/>
    </location>
</feature>
<feature type="region of interest" description="Disordered" evidence="7">
    <location>
        <begin position="358"/>
        <end position="405"/>
    </location>
</feature>
<evidence type="ECO:0000256" key="6">
    <source>
        <dbReference type="PROSITE-ProRule" id="PRU10141"/>
    </source>
</evidence>
<dbReference type="SUPFAM" id="SSF56112">
    <property type="entry name" value="Protein kinase-like (PK-like)"/>
    <property type="match status" value="1"/>
</dbReference>
<keyword evidence="5 6" id="KW-0067">ATP-binding</keyword>
<dbReference type="Gene3D" id="1.10.510.10">
    <property type="entry name" value="Transferase(Phosphotransferase) domain 1"/>
    <property type="match status" value="1"/>
</dbReference>
<dbReference type="Proteomes" id="UP000006906">
    <property type="component" value="Chromosome 3"/>
</dbReference>
<dbReference type="GO" id="GO:0005524">
    <property type="term" value="F:ATP binding"/>
    <property type="evidence" value="ECO:0007669"/>
    <property type="project" value="UniProtKB-UniRule"/>
</dbReference>
<accession>A0A2K3DW93</accession>
<evidence type="ECO:0000256" key="7">
    <source>
        <dbReference type="SAM" id="MobiDB-lite"/>
    </source>
</evidence>